<dbReference type="GO" id="GO:0035556">
    <property type="term" value="P:intracellular signal transduction"/>
    <property type="evidence" value="ECO:0007669"/>
    <property type="project" value="InterPro"/>
</dbReference>
<reference evidence="3 4" key="1">
    <citation type="submission" date="2019-03" db="EMBL/GenBank/DDBJ databases">
        <title>Genome sequence of Thiobacillaceae bacterium LSR1, a sulfur-oxidizing bacterium isolated from freshwater sediment.</title>
        <authorList>
            <person name="Li S."/>
        </authorList>
    </citation>
    <scope>NUCLEOTIDE SEQUENCE [LARGE SCALE GENOMIC DNA]</scope>
    <source>
        <strain evidence="3 4">LSR1</strain>
    </source>
</reference>
<dbReference type="CDD" id="cd07302">
    <property type="entry name" value="CHD"/>
    <property type="match status" value="1"/>
</dbReference>
<dbReference type="SMART" id="SM00044">
    <property type="entry name" value="CYCc"/>
    <property type="match status" value="1"/>
</dbReference>
<dbReference type="SUPFAM" id="SSF55073">
    <property type="entry name" value="Nucleotide cyclase"/>
    <property type="match status" value="1"/>
</dbReference>
<dbReference type="GO" id="GO:0004016">
    <property type="term" value="F:adenylate cyclase activity"/>
    <property type="evidence" value="ECO:0007669"/>
    <property type="project" value="UniProtKB-ARBA"/>
</dbReference>
<feature type="domain" description="Guanylate cyclase" evidence="2">
    <location>
        <begin position="466"/>
        <end position="598"/>
    </location>
</feature>
<feature type="transmembrane region" description="Helical" evidence="1">
    <location>
        <begin position="348"/>
        <end position="367"/>
    </location>
</feature>
<dbReference type="RefSeq" id="WP_131448690.1">
    <property type="nucleotide sequence ID" value="NZ_SJZB01000049.1"/>
</dbReference>
<keyword evidence="1" id="KW-0472">Membrane</keyword>
<dbReference type="EMBL" id="SJZB01000049">
    <property type="protein sequence ID" value="TCJ11799.1"/>
    <property type="molecule type" value="Genomic_DNA"/>
</dbReference>
<dbReference type="InterPro" id="IPR001054">
    <property type="entry name" value="A/G_cyclase"/>
</dbReference>
<dbReference type="InterPro" id="IPR007890">
    <property type="entry name" value="CHASE2"/>
</dbReference>
<proteinExistence type="predicted"/>
<keyword evidence="4" id="KW-1185">Reference proteome</keyword>
<feature type="transmembrane region" description="Helical" evidence="1">
    <location>
        <begin position="407"/>
        <end position="425"/>
    </location>
</feature>
<dbReference type="PANTHER" id="PTHR43081:SF1">
    <property type="entry name" value="ADENYLATE CYCLASE, TERMINAL-DIFFERENTIATION SPECIFIC"/>
    <property type="match status" value="1"/>
</dbReference>
<evidence type="ECO:0000256" key="1">
    <source>
        <dbReference type="SAM" id="Phobius"/>
    </source>
</evidence>
<dbReference type="PROSITE" id="PS50125">
    <property type="entry name" value="GUANYLATE_CYCLASE_2"/>
    <property type="match status" value="1"/>
</dbReference>
<dbReference type="Gene3D" id="3.30.70.1230">
    <property type="entry name" value="Nucleotide cyclase"/>
    <property type="match status" value="1"/>
</dbReference>
<keyword evidence="1" id="KW-1133">Transmembrane helix</keyword>
<dbReference type="OrthoDB" id="9802500at2"/>
<dbReference type="SMART" id="SM01080">
    <property type="entry name" value="CHASE2"/>
    <property type="match status" value="1"/>
</dbReference>
<feature type="transmembrane region" description="Helical" evidence="1">
    <location>
        <begin position="7"/>
        <end position="26"/>
    </location>
</feature>
<name>A0A4R1B7S3_9PROT</name>
<dbReference type="PANTHER" id="PTHR43081">
    <property type="entry name" value="ADENYLATE CYCLASE, TERMINAL-DIFFERENTIATION SPECIFIC-RELATED"/>
    <property type="match status" value="1"/>
</dbReference>
<organism evidence="3 4">
    <name type="scientific">Parasulfuritortus cantonensis</name>
    <dbReference type="NCBI Taxonomy" id="2528202"/>
    <lineage>
        <taxon>Bacteria</taxon>
        <taxon>Pseudomonadati</taxon>
        <taxon>Pseudomonadota</taxon>
        <taxon>Betaproteobacteria</taxon>
        <taxon>Nitrosomonadales</taxon>
        <taxon>Thiobacillaceae</taxon>
        <taxon>Parasulfuritortus</taxon>
    </lineage>
</organism>
<dbReference type="InterPro" id="IPR029787">
    <property type="entry name" value="Nucleotide_cyclase"/>
</dbReference>
<evidence type="ECO:0000259" key="2">
    <source>
        <dbReference type="PROSITE" id="PS50125"/>
    </source>
</evidence>
<dbReference type="Pfam" id="PF05226">
    <property type="entry name" value="CHASE2"/>
    <property type="match status" value="1"/>
</dbReference>
<dbReference type="AlphaFoldDB" id="A0A4R1B7S3"/>
<evidence type="ECO:0000313" key="3">
    <source>
        <dbReference type="EMBL" id="TCJ11799.1"/>
    </source>
</evidence>
<dbReference type="InterPro" id="IPR050697">
    <property type="entry name" value="Adenylyl/Guanylyl_Cyclase_3/4"/>
</dbReference>
<comment type="caution">
    <text evidence="3">The sequence shown here is derived from an EMBL/GenBank/DDBJ whole genome shotgun (WGS) entry which is preliminary data.</text>
</comment>
<dbReference type="GO" id="GO:0006171">
    <property type="term" value="P:cAMP biosynthetic process"/>
    <property type="evidence" value="ECO:0007669"/>
    <property type="project" value="TreeGrafter"/>
</dbReference>
<dbReference type="Proteomes" id="UP000295443">
    <property type="component" value="Unassembled WGS sequence"/>
</dbReference>
<feature type="transmembrane region" description="Helical" evidence="1">
    <location>
        <begin position="374"/>
        <end position="395"/>
    </location>
</feature>
<dbReference type="Pfam" id="PF00211">
    <property type="entry name" value="Guanylate_cyc"/>
    <property type="match status" value="1"/>
</dbReference>
<evidence type="ECO:0000313" key="4">
    <source>
        <dbReference type="Proteomes" id="UP000295443"/>
    </source>
</evidence>
<keyword evidence="1" id="KW-0812">Transmembrane</keyword>
<protein>
    <submittedName>
        <fullName evidence="3">Adenylate/guanylate cyclase domain-containing protein</fullName>
    </submittedName>
</protein>
<accession>A0A4R1B7S3</accession>
<sequence>MTLPKPNPGWLIPIAAVLAGIALYLIDPLPLQGLRNNVFDQYQRWKPRQYEPVPVRVIDIDDESLARLGQWPWPRTRIAELIDRLRAAGAASIAFDVMFAEPDRTSPSAIEKVWRPDADLSRRLAALPDHDAVLARTLSAGGVVLGHALLRKGTPPAHFATPFRVVEVGGSPLPYLPAFQGTVAALPELQDAAAGNGAITFIPDSDGVVRRVPLLFDLGGKPIPSLVAEALRVGQGARNLMVKTDAEAGTGIQSVRIGAFEVPTNASGQVWVHYTRPVAGRYIPAWKVFAGQVPAAQLEGHVLLVGTSAQGLMDLRFSPLGGLIPGVESHAQAIEEILLGSHLSRPNWAPGLEMLGILFGGLLVGFIGLSAGAILSAAAAMVTITVTGAASWYAYAEHGLLLDPVTPALVLLVIFILASIHHHATAERRQRWVKRAFSRYVSPNLVSYLVDNPNHLELGGVRRECSFIFTDLAGFTNLMEKLDPAEAVALLNDYLDSMIHIAFEHDGTLDRIVGDAVAIMFSAPVEQPDHRQRAMTCAVAMHRFAQRHAAAANARGVPFGATRIGIHTGEVTVGNFGGSTIFDYRALGDPVNTASRLESVNKQLGTLVCVSEATLSGCVGTVARPVGKLVLKGKSLPLMVYQPLIPDAGESAPPDPEYEAAYRRMAAGDPAALATFEALAEARPDDPLVRFHLGRLHKGQTGDVITFTEK</sequence>
<gene>
    <name evidence="3" type="ORF">EZJ19_14170</name>
</gene>